<comment type="caution">
    <text evidence="1">The sequence shown here is derived from an EMBL/GenBank/DDBJ whole genome shotgun (WGS) entry which is preliminary data.</text>
</comment>
<reference evidence="1" key="1">
    <citation type="submission" date="2021-05" db="EMBL/GenBank/DDBJ databases">
        <authorList>
            <person name="Pietrasiak N."/>
            <person name="Ward R."/>
            <person name="Stajich J.E."/>
            <person name="Kurbessoian T."/>
        </authorList>
    </citation>
    <scope>NUCLEOTIDE SEQUENCE</scope>
    <source>
        <strain evidence="1">UHER 2000/2452</strain>
    </source>
</reference>
<dbReference type="EMBL" id="JAHHHD010000037">
    <property type="protein sequence ID" value="MBW4661464.1"/>
    <property type="molecule type" value="Genomic_DNA"/>
</dbReference>
<dbReference type="AlphaFoldDB" id="A0A951QGA7"/>
<sequence length="80" mass="8814">MTEAGVQVCPTCKVKIIKMIGGDRVLFSTGAPGTRAVLWARVCQYAKTPACINQDRDRIGTIQAQDYYQPEANKKPEAIE</sequence>
<evidence type="ECO:0000313" key="1">
    <source>
        <dbReference type="EMBL" id="MBW4661464.1"/>
    </source>
</evidence>
<protein>
    <submittedName>
        <fullName evidence="1">Uncharacterized protein</fullName>
    </submittedName>
</protein>
<name>A0A951QGA7_9CYAN</name>
<organism evidence="1 2">
    <name type="scientific">Drouetiella hepatica Uher 2000/2452</name>
    <dbReference type="NCBI Taxonomy" id="904376"/>
    <lineage>
        <taxon>Bacteria</taxon>
        <taxon>Bacillati</taxon>
        <taxon>Cyanobacteriota</taxon>
        <taxon>Cyanophyceae</taxon>
        <taxon>Oculatellales</taxon>
        <taxon>Oculatellaceae</taxon>
        <taxon>Drouetiella</taxon>
    </lineage>
</organism>
<proteinExistence type="predicted"/>
<accession>A0A951QGA7</accession>
<dbReference type="Proteomes" id="UP000757435">
    <property type="component" value="Unassembled WGS sequence"/>
</dbReference>
<evidence type="ECO:0000313" key="2">
    <source>
        <dbReference type="Proteomes" id="UP000757435"/>
    </source>
</evidence>
<gene>
    <name evidence="1" type="ORF">KME15_22560</name>
</gene>
<reference evidence="1" key="2">
    <citation type="journal article" date="2022" name="Microbiol. Resour. Announc.">
        <title>Metagenome Sequencing to Explore Phylogenomics of Terrestrial Cyanobacteria.</title>
        <authorList>
            <person name="Ward R.D."/>
            <person name="Stajich J.E."/>
            <person name="Johansen J.R."/>
            <person name="Huntemann M."/>
            <person name="Clum A."/>
            <person name="Foster B."/>
            <person name="Foster B."/>
            <person name="Roux S."/>
            <person name="Palaniappan K."/>
            <person name="Varghese N."/>
            <person name="Mukherjee S."/>
            <person name="Reddy T.B.K."/>
            <person name="Daum C."/>
            <person name="Copeland A."/>
            <person name="Chen I.A."/>
            <person name="Ivanova N.N."/>
            <person name="Kyrpides N.C."/>
            <person name="Shapiro N."/>
            <person name="Eloe-Fadrosh E.A."/>
            <person name="Pietrasiak N."/>
        </authorList>
    </citation>
    <scope>NUCLEOTIDE SEQUENCE</scope>
    <source>
        <strain evidence="1">UHER 2000/2452</strain>
    </source>
</reference>